<feature type="region of interest" description="Disordered" evidence="6">
    <location>
        <begin position="569"/>
        <end position="588"/>
    </location>
</feature>
<keyword evidence="2" id="KW-0677">Repeat</keyword>
<dbReference type="PANTHER" id="PTHR24174:SF18">
    <property type="entry name" value="CASKIN-2"/>
    <property type="match status" value="1"/>
</dbReference>
<feature type="repeat" description="ANK" evidence="4">
    <location>
        <begin position="19"/>
        <end position="51"/>
    </location>
</feature>
<feature type="compositionally biased region" description="Low complexity" evidence="6">
    <location>
        <begin position="317"/>
        <end position="333"/>
    </location>
</feature>
<dbReference type="InterPro" id="IPR035499">
    <property type="entry name" value="Caskin2_SH3"/>
</dbReference>
<feature type="compositionally biased region" description="Basic and acidic residues" evidence="6">
    <location>
        <begin position="905"/>
        <end position="939"/>
    </location>
</feature>
<feature type="compositionally biased region" description="Low complexity" evidence="6">
    <location>
        <begin position="841"/>
        <end position="864"/>
    </location>
</feature>
<dbReference type="GO" id="GO:0005737">
    <property type="term" value="C:cytoplasm"/>
    <property type="evidence" value="ECO:0007669"/>
    <property type="project" value="UniProtKB-SubCell"/>
</dbReference>
<dbReference type="SUPFAM" id="SSF47769">
    <property type="entry name" value="SAM/Pointed domain"/>
    <property type="match status" value="2"/>
</dbReference>
<dbReference type="Gene3D" id="1.25.40.20">
    <property type="entry name" value="Ankyrin repeat-containing domain"/>
    <property type="match status" value="2"/>
</dbReference>
<evidence type="ECO:0000256" key="3">
    <source>
        <dbReference type="ARBA" id="ARBA00023043"/>
    </source>
</evidence>
<dbReference type="Gene3D" id="1.10.150.50">
    <property type="entry name" value="Transcription Factor, Ets-1"/>
    <property type="match status" value="2"/>
</dbReference>
<name>A0AAX7U022_ASTCA</name>
<dbReference type="PRINTS" id="PR01415">
    <property type="entry name" value="ANKYRIN"/>
</dbReference>
<dbReference type="Pfam" id="PF00536">
    <property type="entry name" value="SAM_1"/>
    <property type="match status" value="2"/>
</dbReference>
<gene>
    <name evidence="9" type="primary">CASKIN2</name>
</gene>
<dbReference type="InterPro" id="IPR002110">
    <property type="entry name" value="Ankyrin_rpt"/>
</dbReference>
<evidence type="ECO:0000259" key="8">
    <source>
        <dbReference type="PROSITE" id="PS50105"/>
    </source>
</evidence>
<evidence type="ECO:0000259" key="7">
    <source>
        <dbReference type="PROSITE" id="PS50002"/>
    </source>
</evidence>
<dbReference type="InterPro" id="IPR001660">
    <property type="entry name" value="SAM"/>
</dbReference>
<dbReference type="GeneTree" id="ENSGT00940000158256"/>
<feature type="region of interest" description="Disordered" evidence="6">
    <location>
        <begin position="1134"/>
        <end position="1176"/>
    </location>
</feature>
<evidence type="ECO:0000313" key="9">
    <source>
        <dbReference type="Ensembl" id="ENSACLP00000062614.1"/>
    </source>
</evidence>
<dbReference type="AlphaFoldDB" id="A0AAX7U022"/>
<dbReference type="CDD" id="cd09498">
    <property type="entry name" value="SAM_caskin1_2_repeat2"/>
    <property type="match status" value="1"/>
</dbReference>
<dbReference type="SMART" id="SM00248">
    <property type="entry name" value="ANK"/>
    <property type="match status" value="5"/>
</dbReference>
<evidence type="ECO:0008006" key="11">
    <source>
        <dbReference type="Google" id="ProtNLM"/>
    </source>
</evidence>
<feature type="compositionally biased region" description="Polar residues" evidence="6">
    <location>
        <begin position="747"/>
        <end position="758"/>
    </location>
</feature>
<evidence type="ECO:0000256" key="1">
    <source>
        <dbReference type="ARBA" id="ARBA00022443"/>
    </source>
</evidence>
<dbReference type="SMART" id="SM00454">
    <property type="entry name" value="SAM"/>
    <property type="match status" value="2"/>
</dbReference>
<dbReference type="Ensembl" id="ENSACLT00000068565.1">
    <property type="protein sequence ID" value="ENSACLP00000062614.1"/>
    <property type="gene ID" value="ENSACLG00000024819.2"/>
</dbReference>
<evidence type="ECO:0000256" key="5">
    <source>
        <dbReference type="PROSITE-ProRule" id="PRU00192"/>
    </source>
</evidence>
<feature type="repeat" description="ANK" evidence="4">
    <location>
        <begin position="52"/>
        <end position="84"/>
    </location>
</feature>
<evidence type="ECO:0000256" key="4">
    <source>
        <dbReference type="PROSITE-ProRule" id="PRU00023"/>
    </source>
</evidence>
<keyword evidence="3 4" id="KW-0040">ANK repeat</keyword>
<dbReference type="CDD" id="cd12063">
    <property type="entry name" value="SH3_Caskin2"/>
    <property type="match status" value="1"/>
</dbReference>
<dbReference type="PROSITE" id="PS50105">
    <property type="entry name" value="SAM_DOMAIN"/>
    <property type="match status" value="2"/>
</dbReference>
<feature type="domain" description="SAM" evidence="8">
    <location>
        <begin position="402"/>
        <end position="465"/>
    </location>
</feature>
<dbReference type="Pfam" id="PF07653">
    <property type="entry name" value="SH3_2"/>
    <property type="match status" value="1"/>
</dbReference>
<dbReference type="Pfam" id="PF16907">
    <property type="entry name" value="Caskin-Pro-rich"/>
    <property type="match status" value="1"/>
</dbReference>
<dbReference type="PROSITE" id="PS50088">
    <property type="entry name" value="ANK_REPEAT"/>
    <property type="match status" value="4"/>
</dbReference>
<dbReference type="Gene3D" id="2.30.30.40">
    <property type="entry name" value="SH3 Domains"/>
    <property type="match status" value="1"/>
</dbReference>
<dbReference type="PROSITE" id="PS50002">
    <property type="entry name" value="SH3"/>
    <property type="match status" value="1"/>
</dbReference>
<feature type="repeat" description="ANK" evidence="4">
    <location>
        <begin position="127"/>
        <end position="159"/>
    </location>
</feature>
<feature type="compositionally biased region" description="Pro residues" evidence="6">
    <location>
        <begin position="659"/>
        <end position="668"/>
    </location>
</feature>
<reference evidence="9 10" key="1">
    <citation type="submission" date="2018-05" db="EMBL/GenBank/DDBJ databases">
        <authorList>
            <person name="Datahose"/>
        </authorList>
    </citation>
    <scope>NUCLEOTIDE SEQUENCE</scope>
</reference>
<feature type="compositionally biased region" description="Polar residues" evidence="6">
    <location>
        <begin position="1038"/>
        <end position="1047"/>
    </location>
</feature>
<dbReference type="Proteomes" id="UP000265100">
    <property type="component" value="Chromosome 8"/>
</dbReference>
<dbReference type="InterPro" id="IPR033635">
    <property type="entry name" value="ANKS1/Caskin"/>
</dbReference>
<feature type="compositionally biased region" description="Polar residues" evidence="6">
    <location>
        <begin position="1160"/>
        <end position="1176"/>
    </location>
</feature>
<dbReference type="Pfam" id="PF16600">
    <property type="entry name" value="Caskin1-CID"/>
    <property type="match status" value="1"/>
</dbReference>
<evidence type="ECO:0000313" key="10">
    <source>
        <dbReference type="Proteomes" id="UP000265100"/>
    </source>
</evidence>
<feature type="compositionally biased region" description="Pro residues" evidence="6">
    <location>
        <begin position="1069"/>
        <end position="1080"/>
    </location>
</feature>
<feature type="region of interest" description="Disordered" evidence="6">
    <location>
        <begin position="633"/>
        <end position="678"/>
    </location>
</feature>
<feature type="repeat" description="ANK" evidence="4">
    <location>
        <begin position="159"/>
        <end position="191"/>
    </location>
</feature>
<keyword evidence="10" id="KW-1185">Reference proteome</keyword>
<reference evidence="10" key="2">
    <citation type="submission" date="2023-03" db="EMBL/GenBank/DDBJ databases">
        <authorList>
            <consortium name="Wellcome Sanger Institute Data Sharing"/>
        </authorList>
    </citation>
    <scope>NUCLEOTIDE SEQUENCE [LARGE SCALE GENOMIC DNA]</scope>
</reference>
<reference evidence="9" key="3">
    <citation type="submission" date="2025-08" db="UniProtKB">
        <authorList>
            <consortium name="Ensembl"/>
        </authorList>
    </citation>
    <scope>IDENTIFICATION</scope>
</reference>
<dbReference type="InterPro" id="IPR035498">
    <property type="entry name" value="Caskin1/2_SAM_2"/>
</dbReference>
<evidence type="ECO:0000256" key="6">
    <source>
        <dbReference type="SAM" id="MobiDB-lite"/>
    </source>
</evidence>
<dbReference type="PANTHER" id="PTHR24174">
    <property type="entry name" value="ANKYRIN REPEAT AND STERILE ALPHA MOTIF DOMAIN-CONTAINING PROTEIN 1"/>
    <property type="match status" value="1"/>
</dbReference>
<dbReference type="PROSITE" id="PS50297">
    <property type="entry name" value="ANK_REP_REGION"/>
    <property type="match status" value="4"/>
</dbReference>
<proteinExistence type="predicted"/>
<keyword evidence="1 5" id="KW-0728">SH3 domain</keyword>
<dbReference type="InterPro" id="IPR035497">
    <property type="entry name" value="Caskin1/2_SAM_1"/>
</dbReference>
<feature type="compositionally biased region" description="Low complexity" evidence="6">
    <location>
        <begin position="640"/>
        <end position="658"/>
    </location>
</feature>
<dbReference type="Pfam" id="PF12796">
    <property type="entry name" value="Ank_2"/>
    <property type="match status" value="2"/>
</dbReference>
<sequence length="1176" mass="127410">MLLSLLLEAQATVDIKDINGMRPLHYAAWQGKADSVLLLLRAGAAVNSPSNDGQIPLHLSAQYGHYEVSEMLLQHQSNPCFMNKAKKTPLDLACEFGRLKVTQLLLSSNMVAALLEGERGNGSLDSPSTTPLHLAARNGHKDIIKLLLKAGIDINRATKAGTSLHEAALYGKTDVVRLLLDAGINVNMRNTYNQTALDIVNQFTTSTASREIKQLLREASSSLQVRAVKDYWNLHDPTALNLRAGDLIMVLEQHSDGRWKGHIHDTQRGTDRVGFFPPSVVEVLSKRTLHRSPVSLSSLSVLLSLLFSGDRNSVGSAGSVGSSRSAGSGQSSESGHKQNGIHCCHNNDAGKEPGIEPPTFRSVDRGWLYLLSYSHPILLLQKNVNGTPQKDFVRPEQLLEGKDSEAIYQWLCGFQLEQYTSSFISAGYDVPTISRMTPEDLTAIGVTKPGHRKKISMEISKLSIPEWLPDYIPSDLGEWLSVIGLPQYQKRLCDNGYDSIAIVKDITWEDLQEIGITKLGHQKKLMLAVKRLCDLHRSRNHADRTGGETLRRKLPAALELVVIEHAPTHNAQAHADTPSNDCCSSPRTPRALLSFQDSELSVELQSAMMGKAGGGPAEMFSIKGVSSAAGGTAMSVSQESIGMRSRGSGKSGNSGNPQQHPPSSPSSPSPQASPTQKAFSYIQAQAEVVSGAPRLLSKPLPGAVPLLGPLLVQGPANETQKGPQKKRSQSLNRYALSDGEPDEDDNPTSPCTSASSAVMPSYATMSRRLGRGHASPLGAQRHINRSHSFAVRSRRKGPPPPPPKRMSSVNDTRVCQPGNHQGVEPEVKEGVEMESAGSVRSIAARLEGSSSSSPSRRIDIPPAHLPVSPAFSPVSSPIPRGFPSHTITQHSKPVPALGLGGLRRVGSERTEGDFNRQRGRSTERDSGEEVKAKKTEHISKSAAASPKHRSKDHLPFAEEGNLTIKQRPRIAVVSQPGAEVKTPSEAVQTPDSLELPEFNLKESDTVKRRHKPKDKDASTPEEVSTPHRNNKHPEPNSLHMQNNISTLSDDEAQRPHNVFQRIGSMGKGPKPPVSSKPPSPLKQTPNSKPTTPQKTVSPLQPSGQTAIPNLTSVQIHTVSPKLKSNMYIQTCMSSPKPAKHRQTFTSEPESPQKAVAVSRLPQNTYAATAGNNEKKI</sequence>
<accession>A0AAX7U022</accession>
<dbReference type="SUPFAM" id="SSF50044">
    <property type="entry name" value="SH3-domain"/>
    <property type="match status" value="1"/>
</dbReference>
<feature type="region of interest" description="Disordered" evidence="6">
    <location>
        <begin position="317"/>
        <end position="357"/>
    </location>
</feature>
<dbReference type="SMART" id="SM00326">
    <property type="entry name" value="SH3"/>
    <property type="match status" value="1"/>
</dbReference>
<protein>
    <recommendedName>
        <fullName evidence="11">CASK interacting protein 2</fullName>
    </recommendedName>
</protein>
<dbReference type="InterPro" id="IPR032232">
    <property type="entry name" value="Caskin1-CID"/>
</dbReference>
<dbReference type="SUPFAM" id="SSF48403">
    <property type="entry name" value="Ankyrin repeat"/>
    <property type="match status" value="1"/>
</dbReference>
<feature type="domain" description="SAM" evidence="8">
    <location>
        <begin position="471"/>
        <end position="535"/>
    </location>
</feature>
<feature type="domain" description="SH3" evidence="7">
    <location>
        <begin position="220"/>
        <end position="286"/>
    </location>
</feature>
<dbReference type="InterPro" id="IPR001452">
    <property type="entry name" value="SH3_domain"/>
</dbReference>
<reference evidence="9" key="4">
    <citation type="submission" date="2025-09" db="UniProtKB">
        <authorList>
            <consortium name="Ensembl"/>
        </authorList>
    </citation>
    <scope>IDENTIFICATION</scope>
</reference>
<feature type="compositionally biased region" description="Polar residues" evidence="6">
    <location>
        <begin position="577"/>
        <end position="587"/>
    </location>
</feature>
<evidence type="ECO:0000256" key="2">
    <source>
        <dbReference type="ARBA" id="ARBA00022737"/>
    </source>
</evidence>
<organism evidence="9 10">
    <name type="scientific">Astatotilapia calliptera</name>
    <name type="common">Eastern happy</name>
    <name type="synonym">Chromis callipterus</name>
    <dbReference type="NCBI Taxonomy" id="8154"/>
    <lineage>
        <taxon>Eukaryota</taxon>
        <taxon>Metazoa</taxon>
        <taxon>Chordata</taxon>
        <taxon>Craniata</taxon>
        <taxon>Vertebrata</taxon>
        <taxon>Euteleostomi</taxon>
        <taxon>Actinopterygii</taxon>
        <taxon>Neopterygii</taxon>
        <taxon>Teleostei</taxon>
        <taxon>Neoteleostei</taxon>
        <taxon>Acanthomorphata</taxon>
        <taxon>Ovalentaria</taxon>
        <taxon>Cichlomorphae</taxon>
        <taxon>Cichliformes</taxon>
        <taxon>Cichlidae</taxon>
        <taxon>African cichlids</taxon>
        <taxon>Pseudocrenilabrinae</taxon>
        <taxon>Haplochromini</taxon>
        <taxon>Astatotilapia</taxon>
    </lineage>
</organism>
<dbReference type="CDD" id="cd09497">
    <property type="entry name" value="SAM_caskin1_2_repeat1"/>
    <property type="match status" value="1"/>
</dbReference>
<dbReference type="InterPro" id="IPR036770">
    <property type="entry name" value="Ankyrin_rpt-contain_sf"/>
</dbReference>
<dbReference type="InterPro" id="IPR013761">
    <property type="entry name" value="SAM/pointed_sf"/>
</dbReference>
<feature type="region of interest" description="Disordered" evidence="6">
    <location>
        <begin position="876"/>
        <end position="1110"/>
    </location>
</feature>
<dbReference type="InterPro" id="IPR036028">
    <property type="entry name" value="SH3-like_dom_sf"/>
</dbReference>
<feature type="region of interest" description="Disordered" evidence="6">
    <location>
        <begin position="714"/>
        <end position="864"/>
    </location>
</feature>
<feature type="compositionally biased region" description="Polar residues" evidence="6">
    <location>
        <begin position="1081"/>
        <end position="1110"/>
    </location>
</feature>